<evidence type="ECO:0000313" key="2">
    <source>
        <dbReference type="EMBL" id="MCJ2541548.1"/>
    </source>
</evidence>
<keyword evidence="1" id="KW-1133">Transmembrane helix</keyword>
<proteinExistence type="predicted"/>
<name>A0ABT0C6Y7_THEVL</name>
<sequence length="111" mass="11914">MSDLSFSEQERLKQIERELEQASAAQGSPTSSSQNPVQSLLETWGRPLLTVLAILGCILLVGLFFRVFGTVLKLVVVAGLGYLLYAFVVAPRLGLRSGAKSDPEGSEADGF</sequence>
<protein>
    <recommendedName>
        <fullName evidence="4">DUF3040 domain-containing protein</fullName>
    </recommendedName>
</protein>
<accession>A0ABT0C6Y7</accession>
<keyword evidence="1" id="KW-0812">Transmembrane</keyword>
<dbReference type="RefSeq" id="WP_244348626.1">
    <property type="nucleotide sequence ID" value="NZ_JAFIRA010000002.1"/>
</dbReference>
<keyword evidence="1" id="KW-0472">Membrane</keyword>
<evidence type="ECO:0008006" key="4">
    <source>
        <dbReference type="Google" id="ProtNLM"/>
    </source>
</evidence>
<gene>
    <name evidence="2" type="ORF">JX360_01280</name>
</gene>
<evidence type="ECO:0000256" key="1">
    <source>
        <dbReference type="SAM" id="Phobius"/>
    </source>
</evidence>
<keyword evidence="3" id="KW-1185">Reference proteome</keyword>
<feature type="transmembrane region" description="Helical" evidence="1">
    <location>
        <begin position="71"/>
        <end position="90"/>
    </location>
</feature>
<dbReference type="Proteomes" id="UP000830835">
    <property type="component" value="Unassembled WGS sequence"/>
</dbReference>
<evidence type="ECO:0000313" key="3">
    <source>
        <dbReference type="Proteomes" id="UP000830835"/>
    </source>
</evidence>
<feature type="transmembrane region" description="Helical" evidence="1">
    <location>
        <begin position="48"/>
        <end position="65"/>
    </location>
</feature>
<organism evidence="2 3">
    <name type="scientific">Thermostichus vulcanus str. 'Rupite'</name>
    <dbReference type="NCBI Taxonomy" id="2813851"/>
    <lineage>
        <taxon>Bacteria</taxon>
        <taxon>Bacillati</taxon>
        <taxon>Cyanobacteriota</taxon>
        <taxon>Cyanophyceae</taxon>
        <taxon>Thermostichales</taxon>
        <taxon>Thermostichaceae</taxon>
        <taxon>Thermostichus</taxon>
    </lineage>
</organism>
<dbReference type="EMBL" id="JAFIRA010000002">
    <property type="protein sequence ID" value="MCJ2541548.1"/>
    <property type="molecule type" value="Genomic_DNA"/>
</dbReference>
<comment type="caution">
    <text evidence="2">The sequence shown here is derived from an EMBL/GenBank/DDBJ whole genome shotgun (WGS) entry which is preliminary data.</text>
</comment>
<reference evidence="2" key="1">
    <citation type="submission" date="2021-02" db="EMBL/GenBank/DDBJ databases">
        <title>The CRISPR/cas machinery reduction and long-range gene transfer in the hot spring cyanobacterium Synechococcus.</title>
        <authorList>
            <person name="Dvorak P."/>
            <person name="Jahodarova E."/>
            <person name="Hasler P."/>
            <person name="Poulickova A."/>
        </authorList>
    </citation>
    <scope>NUCLEOTIDE SEQUENCE</scope>
    <source>
        <strain evidence="2">Rupite</strain>
    </source>
</reference>